<sequence>MASSNPTSPILPTLSPLSPHSSRAVENPLVEPLPQLVTTFSGMTPTQPSMTSPNPWSCSNANGTICRRNSLASPVMSPAQAAFAPMSPALARAQIRTPERAYFYITHTPTTASFTREDGRQSRMAMRSPAYERILTLPLRVNTVLTSETIPEEEQPEWVSTPSSDAATLMDWEPAIATTSASPTTNGRRLIRSHTPAPIRTQSRSPIRRQPQNNSRLPPKPRLPPPPKYHVKVIPTLSPTTQRNRQHYLSSVEHLRAPLVPLISVTTGLPHPEFPTSLLQYHLLTHEQLDSLARWYHQVTPPVEETFQYPAWIPPWTGLSRLRQQISSTDEEVRVDLETKRRRWGRFIGLRGCESPTAESGAVANGDGGEERRIETPDELARRMEREWRRALERAEEEARAYEKSWRGRW</sequence>
<evidence type="ECO:0000256" key="1">
    <source>
        <dbReference type="SAM" id="MobiDB-lite"/>
    </source>
</evidence>
<organism evidence="2 3">
    <name type="scientific">Cladophialophora immunda</name>
    <dbReference type="NCBI Taxonomy" id="569365"/>
    <lineage>
        <taxon>Eukaryota</taxon>
        <taxon>Fungi</taxon>
        <taxon>Dikarya</taxon>
        <taxon>Ascomycota</taxon>
        <taxon>Pezizomycotina</taxon>
        <taxon>Eurotiomycetes</taxon>
        <taxon>Chaetothyriomycetidae</taxon>
        <taxon>Chaetothyriales</taxon>
        <taxon>Herpotrichiellaceae</taxon>
        <taxon>Cladophialophora</taxon>
    </lineage>
</organism>
<keyword evidence="3" id="KW-1185">Reference proteome</keyword>
<evidence type="ECO:0000313" key="2">
    <source>
        <dbReference type="EMBL" id="KIW33036.1"/>
    </source>
</evidence>
<dbReference type="VEuPathDB" id="FungiDB:PV07_04538"/>
<dbReference type="HOGENOM" id="CLU_058852_0_0_1"/>
<feature type="region of interest" description="Disordered" evidence="1">
    <location>
        <begin position="355"/>
        <end position="378"/>
    </location>
</feature>
<feature type="compositionally biased region" description="Pro residues" evidence="1">
    <location>
        <begin position="218"/>
        <end position="228"/>
    </location>
</feature>
<name>A0A0D1ZY92_9EURO</name>
<feature type="compositionally biased region" description="Polar residues" evidence="1">
    <location>
        <begin position="200"/>
        <end position="215"/>
    </location>
</feature>
<feature type="region of interest" description="Disordered" evidence="1">
    <location>
        <begin position="178"/>
        <end position="230"/>
    </location>
</feature>
<evidence type="ECO:0000313" key="3">
    <source>
        <dbReference type="Proteomes" id="UP000054466"/>
    </source>
</evidence>
<reference evidence="2 3" key="1">
    <citation type="submission" date="2015-01" db="EMBL/GenBank/DDBJ databases">
        <title>The Genome Sequence of Cladophialophora immunda CBS83496.</title>
        <authorList>
            <consortium name="The Broad Institute Genomics Platform"/>
            <person name="Cuomo C."/>
            <person name="de Hoog S."/>
            <person name="Gorbushina A."/>
            <person name="Stielow B."/>
            <person name="Teixiera M."/>
            <person name="Abouelleil A."/>
            <person name="Chapman S.B."/>
            <person name="Priest M."/>
            <person name="Young S.K."/>
            <person name="Wortman J."/>
            <person name="Nusbaum C."/>
            <person name="Birren B."/>
        </authorList>
    </citation>
    <scope>NUCLEOTIDE SEQUENCE [LARGE SCALE GENOMIC DNA]</scope>
    <source>
        <strain evidence="2 3">CBS 83496</strain>
    </source>
</reference>
<dbReference type="OrthoDB" id="4156665at2759"/>
<feature type="region of interest" description="Disordered" evidence="1">
    <location>
        <begin position="1"/>
        <end position="24"/>
    </location>
</feature>
<accession>A0A0D1ZY92</accession>
<dbReference type="EMBL" id="KN847041">
    <property type="protein sequence ID" value="KIW33036.1"/>
    <property type="molecule type" value="Genomic_DNA"/>
</dbReference>
<dbReference type="Proteomes" id="UP000054466">
    <property type="component" value="Unassembled WGS sequence"/>
</dbReference>
<dbReference type="RefSeq" id="XP_016253252.1">
    <property type="nucleotide sequence ID" value="XM_016391350.1"/>
</dbReference>
<gene>
    <name evidence="2" type="ORF">PV07_04538</name>
</gene>
<dbReference type="GeneID" id="27343732"/>
<feature type="compositionally biased region" description="Low complexity" evidence="1">
    <location>
        <begin position="1"/>
        <end position="22"/>
    </location>
</feature>
<dbReference type="AlphaFoldDB" id="A0A0D1ZY92"/>
<protein>
    <submittedName>
        <fullName evidence="2">Uncharacterized protein</fullName>
    </submittedName>
</protein>
<proteinExistence type="predicted"/>
<feature type="compositionally biased region" description="Basic and acidic residues" evidence="1">
    <location>
        <begin position="369"/>
        <end position="378"/>
    </location>
</feature>